<keyword evidence="1" id="KW-0479">Metal-binding</keyword>
<dbReference type="Pfam" id="PF17958">
    <property type="entry name" value="EF-hand_13"/>
    <property type="match status" value="1"/>
</dbReference>
<dbReference type="Gene3D" id="1.10.238.220">
    <property type="match status" value="1"/>
</dbReference>
<gene>
    <name evidence="5" type="ORF">TRFO_30695</name>
</gene>
<keyword evidence="6" id="KW-1185">Reference proteome</keyword>
<evidence type="ECO:0000256" key="3">
    <source>
        <dbReference type="SAM" id="MobiDB-lite"/>
    </source>
</evidence>
<feature type="domain" description="EF-hand" evidence="4">
    <location>
        <begin position="350"/>
        <end position="385"/>
    </location>
</feature>
<dbReference type="PANTHER" id="PTHR14095">
    <property type="entry name" value="PHOSPHATASE 2A REGULATORY SUBUNIT-RELATED"/>
    <property type="match status" value="1"/>
</dbReference>
<name>A0A1J4JSZ1_9EUKA</name>
<evidence type="ECO:0000256" key="2">
    <source>
        <dbReference type="ARBA" id="ARBA00022837"/>
    </source>
</evidence>
<dbReference type="GeneID" id="94842205"/>
<dbReference type="PROSITE" id="PS00018">
    <property type="entry name" value="EF_HAND_1"/>
    <property type="match status" value="2"/>
</dbReference>
<dbReference type="Gene3D" id="1.10.238.10">
    <property type="entry name" value="EF-hand"/>
    <property type="match status" value="1"/>
</dbReference>
<dbReference type="InterPro" id="IPR018247">
    <property type="entry name" value="EF_Hand_1_Ca_BS"/>
</dbReference>
<evidence type="ECO:0000313" key="5">
    <source>
        <dbReference type="EMBL" id="OHT02233.1"/>
    </source>
</evidence>
<protein>
    <submittedName>
        <fullName evidence="5">Phosphoprotein phosphatase</fullName>
    </submittedName>
</protein>
<sequence length="479" mass="55800">MNDEEFETFHFLKLDEFFAQYLTQTSATPILESIKNAASLLEAGKKVNFDFSVFDVLTSSNSRPGPKPPSVTVSSRSPKTETKASKPQKSEIEPLIPKGKQIPTFYGPKENSKEASTILQLSKLDKISTDKIEPLIQGFCHLPRCFAPLLLKLRGLTTGEKLSKFWNKNILGRDYNERFFNFIIGNDDRDFIFPSDLIPFVKAIVKTHNSLKFLKEEELFQEKFIDFIIARCFYIMDDELRGTVGLYQFRKVDLASMFYKAERMTDVNDSQHAFNYQHFYVTFCKFWDLDSDGDGYLNKEELLKFNDSGITPIVIERYFQAGFYPRSSNRKKLIDFISFSYLLMSSEDKTNLTSINFWYKLCDLDDDGILSLKEVEDLYKTQYERMRITGHETISFDNIFKQLIDIVSPEDSSFITLSDLVKSKMADVFFNTLFDLQKFLIKEYQFPSMDPDMEDMSKKFTPWEIYVMIEYDQLVSEDA</sequence>
<dbReference type="InterPro" id="IPR041534">
    <property type="entry name" value="EF-hand_13"/>
</dbReference>
<dbReference type="Proteomes" id="UP000179807">
    <property type="component" value="Unassembled WGS sequence"/>
</dbReference>
<dbReference type="GO" id="GO:0005509">
    <property type="term" value="F:calcium ion binding"/>
    <property type="evidence" value="ECO:0007669"/>
    <property type="project" value="InterPro"/>
</dbReference>
<comment type="caution">
    <text evidence="5">The sequence shown here is derived from an EMBL/GenBank/DDBJ whole genome shotgun (WGS) entry which is preliminary data.</text>
</comment>
<dbReference type="PANTHER" id="PTHR14095:SF0">
    <property type="entry name" value="MIP22305P"/>
    <property type="match status" value="1"/>
</dbReference>
<evidence type="ECO:0000256" key="1">
    <source>
        <dbReference type="ARBA" id="ARBA00022723"/>
    </source>
</evidence>
<organism evidence="5 6">
    <name type="scientific">Tritrichomonas foetus</name>
    <dbReference type="NCBI Taxonomy" id="1144522"/>
    <lineage>
        <taxon>Eukaryota</taxon>
        <taxon>Metamonada</taxon>
        <taxon>Parabasalia</taxon>
        <taxon>Tritrichomonadida</taxon>
        <taxon>Tritrichomonadidae</taxon>
        <taxon>Tritrichomonas</taxon>
    </lineage>
</organism>
<reference evidence="5" key="1">
    <citation type="submission" date="2016-10" db="EMBL/GenBank/DDBJ databases">
        <authorList>
            <person name="Benchimol M."/>
            <person name="Almeida L.G."/>
            <person name="Vasconcelos A.T."/>
            <person name="Perreira-Neves A."/>
            <person name="Rosa I.A."/>
            <person name="Tasca T."/>
            <person name="Bogo M.R."/>
            <person name="de Souza W."/>
        </authorList>
    </citation>
    <scope>NUCLEOTIDE SEQUENCE [LARGE SCALE GENOMIC DNA]</scope>
    <source>
        <strain evidence="5">K</strain>
    </source>
</reference>
<dbReference type="OrthoDB" id="5586at2759"/>
<evidence type="ECO:0000259" key="4">
    <source>
        <dbReference type="PROSITE" id="PS50222"/>
    </source>
</evidence>
<dbReference type="RefSeq" id="XP_068355369.1">
    <property type="nucleotide sequence ID" value="XM_068507501.1"/>
</dbReference>
<dbReference type="PROSITE" id="PS50222">
    <property type="entry name" value="EF_HAND_2"/>
    <property type="match status" value="1"/>
</dbReference>
<dbReference type="InterPro" id="IPR002048">
    <property type="entry name" value="EF_hand_dom"/>
</dbReference>
<dbReference type="SUPFAM" id="SSF47473">
    <property type="entry name" value="EF-hand"/>
    <property type="match status" value="1"/>
</dbReference>
<proteinExistence type="predicted"/>
<dbReference type="InterPro" id="IPR011992">
    <property type="entry name" value="EF-hand-dom_pair"/>
</dbReference>
<accession>A0A1J4JSZ1</accession>
<feature type="region of interest" description="Disordered" evidence="3">
    <location>
        <begin position="59"/>
        <end position="93"/>
    </location>
</feature>
<keyword evidence="2" id="KW-0106">Calcium</keyword>
<dbReference type="VEuPathDB" id="TrichDB:TRFO_30695"/>
<dbReference type="EMBL" id="MLAK01000875">
    <property type="protein sequence ID" value="OHT02233.1"/>
    <property type="molecule type" value="Genomic_DNA"/>
</dbReference>
<evidence type="ECO:0000313" key="6">
    <source>
        <dbReference type="Proteomes" id="UP000179807"/>
    </source>
</evidence>
<dbReference type="GO" id="GO:0019888">
    <property type="term" value="F:protein phosphatase regulator activity"/>
    <property type="evidence" value="ECO:0007669"/>
    <property type="project" value="TreeGrafter"/>
</dbReference>
<feature type="compositionally biased region" description="Basic and acidic residues" evidence="3">
    <location>
        <begin position="78"/>
        <end position="92"/>
    </location>
</feature>
<dbReference type="AlphaFoldDB" id="A0A1J4JSZ1"/>
<dbReference type="GO" id="GO:0000159">
    <property type="term" value="C:protein phosphatase type 2A complex"/>
    <property type="evidence" value="ECO:0007669"/>
    <property type="project" value="TreeGrafter"/>
</dbReference>